<dbReference type="Proteomes" id="UP000011083">
    <property type="component" value="Unassembled WGS sequence"/>
</dbReference>
<accession>L8GWK2</accession>
<dbReference type="KEGG" id="acan:ACA1_060490"/>
<feature type="region of interest" description="Disordered" evidence="6">
    <location>
        <begin position="575"/>
        <end position="600"/>
    </location>
</feature>
<dbReference type="GO" id="GO:0004499">
    <property type="term" value="F:N,N-dimethylaniline monooxygenase activity"/>
    <property type="evidence" value="ECO:0007669"/>
    <property type="project" value="InterPro"/>
</dbReference>
<dbReference type="GO" id="GO:0050660">
    <property type="term" value="F:flavin adenine dinucleotide binding"/>
    <property type="evidence" value="ECO:0007669"/>
    <property type="project" value="InterPro"/>
</dbReference>
<dbReference type="Gene3D" id="3.50.50.60">
    <property type="entry name" value="FAD/NAD(P)-binding domain"/>
    <property type="match status" value="3"/>
</dbReference>
<gene>
    <name evidence="7" type="ORF">ACA1_060490</name>
</gene>
<comment type="similarity">
    <text evidence="1">Belongs to the FMO family.</text>
</comment>
<name>L8GWK2_ACACF</name>
<evidence type="ECO:0000313" key="8">
    <source>
        <dbReference type="Proteomes" id="UP000011083"/>
    </source>
</evidence>
<reference evidence="7 8" key="1">
    <citation type="journal article" date="2013" name="Genome Biol.">
        <title>Genome of Acanthamoeba castellanii highlights extensive lateral gene transfer and early evolution of tyrosine kinase signaling.</title>
        <authorList>
            <person name="Clarke M."/>
            <person name="Lohan A.J."/>
            <person name="Liu B."/>
            <person name="Lagkouvardos I."/>
            <person name="Roy S."/>
            <person name="Zafar N."/>
            <person name="Bertelli C."/>
            <person name="Schilde C."/>
            <person name="Kianianmomeni A."/>
            <person name="Burglin T.R."/>
            <person name="Frech C."/>
            <person name="Turcotte B."/>
            <person name="Kopec K.O."/>
            <person name="Synnott J.M."/>
            <person name="Choo C."/>
            <person name="Paponov I."/>
            <person name="Finkler A."/>
            <person name="Soon Heng Tan C."/>
            <person name="Hutchins A.P."/>
            <person name="Weinmeier T."/>
            <person name="Rattei T."/>
            <person name="Chu J.S."/>
            <person name="Gimenez G."/>
            <person name="Irimia M."/>
            <person name="Rigden D.J."/>
            <person name="Fitzpatrick D.A."/>
            <person name="Lorenzo-Morales J."/>
            <person name="Bateman A."/>
            <person name="Chiu C.H."/>
            <person name="Tang P."/>
            <person name="Hegemann P."/>
            <person name="Fromm H."/>
            <person name="Raoult D."/>
            <person name="Greub G."/>
            <person name="Miranda-Saavedra D."/>
            <person name="Chen N."/>
            <person name="Nash P."/>
            <person name="Ginger M.L."/>
            <person name="Horn M."/>
            <person name="Schaap P."/>
            <person name="Caler L."/>
            <person name="Loftus B."/>
        </authorList>
    </citation>
    <scope>NUCLEOTIDE SEQUENCE [LARGE SCALE GENOMIC DNA]</scope>
    <source>
        <strain evidence="7 8">Neff</strain>
    </source>
</reference>
<evidence type="ECO:0000313" key="7">
    <source>
        <dbReference type="EMBL" id="ELR17322.1"/>
    </source>
</evidence>
<dbReference type="EMBL" id="KB007974">
    <property type="protein sequence ID" value="ELR17322.1"/>
    <property type="molecule type" value="Genomic_DNA"/>
</dbReference>
<keyword evidence="8" id="KW-1185">Reference proteome</keyword>
<dbReference type="PRINTS" id="PR00370">
    <property type="entry name" value="FMOXYGENASE"/>
</dbReference>
<dbReference type="AlphaFoldDB" id="L8GWK2"/>
<dbReference type="InterPro" id="IPR050346">
    <property type="entry name" value="FMO-like"/>
</dbReference>
<sequence>MSGSSESSDSPRVAVIGAGAAGLVAARYFRDAGFEVVVWEMAEEVGGTWLFSEAVTEGRGNLYRSLSTNLPKEIMQFSDLPFEGDLPSFVQHTEVARYLRRYADVFDLRPLIRFNTKVLRVERLPPPPPLDSTSSLSPCLATRPGRLWEVTHQRHRPAQVSSSSSSQAENGKPVHDVDGSGRVRDGNGHESSPQVGDRSIGEESAATSQFDIVLVCNGHFSKAYAPAFEGLDTFPGAVMHSKRYREPTPFVGKTVVMVGAGASGVDITREVSGVARKVYACVRGQPSPPPSLRSGCAAKTAVADVFGHSPALKLKLGCEIVRATRDGYIEFSDGSRTESPVDALVFCTGYYYHLPFLAPSSRVFFHPDRARRALSEAGSNSNGDGDGDIGAEEGEGKSVWPLYEHVLHVEQPSLAFIGLNWKVLPFACFEVQTRFALALMRHPHFLAWDADPDLDSHIDDPKYAREHASSHLRARSHYSGTSSTTDVRGNDDGDDDGGLEEGREEDKRFPSTKRTLAERLWAEWDAGSIAEAAGGADSARRERQQRVKDYHMLGSHQWAYYRHLHRLSRQATAAAARCRRGQQDEAGTGGQQRRGRRVREVYEDVGRARLQDPDTYRRRQYTFSPSDEVAWRVHVPPPPSSSL</sequence>
<dbReference type="GO" id="GO:0050661">
    <property type="term" value="F:NADP binding"/>
    <property type="evidence" value="ECO:0007669"/>
    <property type="project" value="InterPro"/>
</dbReference>
<feature type="compositionally biased region" description="Polar residues" evidence="6">
    <location>
        <begin position="478"/>
        <end position="487"/>
    </location>
</feature>
<dbReference type="InterPro" id="IPR020946">
    <property type="entry name" value="Flavin_mOase-like"/>
</dbReference>
<dbReference type="OrthoDB" id="19682at2759"/>
<feature type="region of interest" description="Disordered" evidence="6">
    <location>
        <begin position="152"/>
        <end position="202"/>
    </location>
</feature>
<evidence type="ECO:0000256" key="6">
    <source>
        <dbReference type="SAM" id="MobiDB-lite"/>
    </source>
</evidence>
<keyword evidence="4" id="KW-0521">NADP</keyword>
<evidence type="ECO:0000256" key="3">
    <source>
        <dbReference type="ARBA" id="ARBA00022827"/>
    </source>
</evidence>
<dbReference type="SUPFAM" id="SSF51905">
    <property type="entry name" value="FAD/NAD(P)-binding domain"/>
    <property type="match status" value="2"/>
</dbReference>
<feature type="compositionally biased region" description="Basic and acidic residues" evidence="6">
    <location>
        <begin position="172"/>
        <end position="188"/>
    </location>
</feature>
<dbReference type="InterPro" id="IPR036188">
    <property type="entry name" value="FAD/NAD-bd_sf"/>
</dbReference>
<evidence type="ECO:0000256" key="1">
    <source>
        <dbReference type="ARBA" id="ARBA00009183"/>
    </source>
</evidence>
<dbReference type="GeneID" id="14918020"/>
<dbReference type="Pfam" id="PF00743">
    <property type="entry name" value="FMO-like"/>
    <property type="match status" value="2"/>
</dbReference>
<evidence type="ECO:0000256" key="5">
    <source>
        <dbReference type="ARBA" id="ARBA00023002"/>
    </source>
</evidence>
<keyword evidence="3" id="KW-0274">FAD</keyword>
<evidence type="ECO:0000256" key="2">
    <source>
        <dbReference type="ARBA" id="ARBA00022630"/>
    </source>
</evidence>
<dbReference type="VEuPathDB" id="AmoebaDB:ACA1_060490"/>
<proteinExistence type="inferred from homology"/>
<dbReference type="InterPro" id="IPR000960">
    <property type="entry name" value="Flavin_mOase"/>
</dbReference>
<dbReference type="STRING" id="1257118.L8GWK2"/>
<feature type="region of interest" description="Disordered" evidence="6">
    <location>
        <begin position="465"/>
        <end position="511"/>
    </location>
</feature>
<keyword evidence="5" id="KW-0560">Oxidoreductase</keyword>
<organism evidence="7 8">
    <name type="scientific">Acanthamoeba castellanii (strain ATCC 30010 / Neff)</name>
    <dbReference type="NCBI Taxonomy" id="1257118"/>
    <lineage>
        <taxon>Eukaryota</taxon>
        <taxon>Amoebozoa</taxon>
        <taxon>Discosea</taxon>
        <taxon>Longamoebia</taxon>
        <taxon>Centramoebida</taxon>
        <taxon>Acanthamoebidae</taxon>
        <taxon>Acanthamoeba</taxon>
    </lineage>
</organism>
<dbReference type="OMA" id="DSHIDDP"/>
<dbReference type="PANTHER" id="PTHR23023">
    <property type="entry name" value="DIMETHYLANILINE MONOOXYGENASE"/>
    <property type="match status" value="1"/>
</dbReference>
<keyword evidence="7" id="KW-0503">Monooxygenase</keyword>
<evidence type="ECO:0000256" key="4">
    <source>
        <dbReference type="ARBA" id="ARBA00022857"/>
    </source>
</evidence>
<protein>
    <submittedName>
        <fullName evidence="7">Flavinbinding monooxygenase-like subfamily protein</fullName>
    </submittedName>
</protein>
<keyword evidence="2" id="KW-0285">Flavoprotein</keyword>
<feature type="compositionally biased region" description="Basic and acidic residues" evidence="6">
    <location>
        <begin position="500"/>
        <end position="511"/>
    </location>
</feature>
<dbReference type="RefSeq" id="XP_004339335.1">
    <property type="nucleotide sequence ID" value="XM_004339287.1"/>
</dbReference>